<protein>
    <submittedName>
        <fullName evidence="3">Lytic transglycosylase domain-containing protein</fullName>
    </submittedName>
</protein>
<evidence type="ECO:0000259" key="2">
    <source>
        <dbReference type="Pfam" id="PF01464"/>
    </source>
</evidence>
<dbReference type="SUPFAM" id="SSF53955">
    <property type="entry name" value="Lysozyme-like"/>
    <property type="match status" value="1"/>
</dbReference>
<name>A0A7X0SGZ2_9BACL</name>
<organism evidence="3 4">
    <name type="scientific">Cohnella zeiphila</name>
    <dbReference type="NCBI Taxonomy" id="2761120"/>
    <lineage>
        <taxon>Bacteria</taxon>
        <taxon>Bacillati</taxon>
        <taxon>Bacillota</taxon>
        <taxon>Bacilli</taxon>
        <taxon>Bacillales</taxon>
        <taxon>Paenibacillaceae</taxon>
        <taxon>Cohnella</taxon>
    </lineage>
</organism>
<dbReference type="EMBL" id="JACJVO010000002">
    <property type="protein sequence ID" value="MBB6729686.1"/>
    <property type="molecule type" value="Genomic_DNA"/>
</dbReference>
<dbReference type="GO" id="GO:0000270">
    <property type="term" value="P:peptidoglycan metabolic process"/>
    <property type="evidence" value="ECO:0007669"/>
    <property type="project" value="InterPro"/>
</dbReference>
<dbReference type="InterPro" id="IPR023346">
    <property type="entry name" value="Lysozyme-like_dom_sf"/>
</dbReference>
<dbReference type="Pfam" id="PF01464">
    <property type="entry name" value="SLT"/>
    <property type="match status" value="1"/>
</dbReference>
<sequence length="240" mass="24173">MKELLMSQFLSGIDPFAGTGLSADGTDSDGSGLFSQLLGQLTGADALTDIGLGFGSGLDSGANSPDSLSMLQLLGAGSGLTGAGLGLSGLGGGLSADDGFTSSFDGLITAAASRYGVDPALVKSVIQTESSFRPDAVSSAGAKGLMQLMDGTARGLGVTDSFDPAQNIDAGTRYLSYLLRKYDGNAATALAAYNAGPGAIDRLGLKTNEDVAARLAELPGETQSYIRKVLQAKDSWSASL</sequence>
<dbReference type="PROSITE" id="PS00922">
    <property type="entry name" value="TRANSGLYCOSYLASE"/>
    <property type="match status" value="1"/>
</dbReference>
<accession>A0A7X0SGZ2</accession>
<evidence type="ECO:0000313" key="4">
    <source>
        <dbReference type="Proteomes" id="UP000564644"/>
    </source>
</evidence>
<dbReference type="Gene3D" id="1.10.530.10">
    <property type="match status" value="1"/>
</dbReference>
<comment type="caution">
    <text evidence="3">The sequence shown here is derived from an EMBL/GenBank/DDBJ whole genome shotgun (WGS) entry which is preliminary data.</text>
</comment>
<dbReference type="GO" id="GO:0008933">
    <property type="term" value="F:peptidoglycan lytic transglycosylase activity"/>
    <property type="evidence" value="ECO:0007669"/>
    <property type="project" value="InterPro"/>
</dbReference>
<dbReference type="PANTHER" id="PTHR37423:SF2">
    <property type="entry name" value="MEMBRANE-BOUND LYTIC MUREIN TRANSGLYCOSYLASE C"/>
    <property type="match status" value="1"/>
</dbReference>
<evidence type="ECO:0000256" key="1">
    <source>
        <dbReference type="ARBA" id="ARBA00007734"/>
    </source>
</evidence>
<proteinExistence type="inferred from homology"/>
<dbReference type="Proteomes" id="UP000564644">
    <property type="component" value="Unassembled WGS sequence"/>
</dbReference>
<dbReference type="InterPro" id="IPR000189">
    <property type="entry name" value="Transglyc_AS"/>
</dbReference>
<dbReference type="CDD" id="cd00254">
    <property type="entry name" value="LT-like"/>
    <property type="match status" value="1"/>
</dbReference>
<dbReference type="AlphaFoldDB" id="A0A7X0SGZ2"/>
<evidence type="ECO:0000313" key="3">
    <source>
        <dbReference type="EMBL" id="MBB6729686.1"/>
    </source>
</evidence>
<dbReference type="InterPro" id="IPR008258">
    <property type="entry name" value="Transglycosylase_SLT_dom_1"/>
</dbReference>
<comment type="similarity">
    <text evidence="1">Belongs to the transglycosylase Slt family.</text>
</comment>
<keyword evidence="4" id="KW-1185">Reference proteome</keyword>
<reference evidence="3 4" key="1">
    <citation type="submission" date="2020-08" db="EMBL/GenBank/DDBJ databases">
        <title>Cohnella phylogeny.</title>
        <authorList>
            <person name="Dunlap C."/>
        </authorList>
    </citation>
    <scope>NUCLEOTIDE SEQUENCE [LARGE SCALE GENOMIC DNA]</scope>
    <source>
        <strain evidence="3 4">CBP 2801</strain>
    </source>
</reference>
<dbReference type="PANTHER" id="PTHR37423">
    <property type="entry name" value="SOLUBLE LYTIC MUREIN TRANSGLYCOSYLASE-RELATED"/>
    <property type="match status" value="1"/>
</dbReference>
<gene>
    <name evidence="3" type="ORF">H7C18_02095</name>
</gene>
<feature type="domain" description="Transglycosylase SLT" evidence="2">
    <location>
        <begin position="107"/>
        <end position="204"/>
    </location>
</feature>
<dbReference type="GO" id="GO:0016020">
    <property type="term" value="C:membrane"/>
    <property type="evidence" value="ECO:0007669"/>
    <property type="project" value="InterPro"/>
</dbReference>